<evidence type="ECO:0000313" key="3">
    <source>
        <dbReference type="EMBL" id="RZS76407.1"/>
    </source>
</evidence>
<evidence type="ECO:0000256" key="1">
    <source>
        <dbReference type="SAM" id="Phobius"/>
    </source>
</evidence>
<gene>
    <name evidence="3" type="ORF">EV199_2292</name>
</gene>
<feature type="transmembrane region" description="Helical" evidence="1">
    <location>
        <begin position="166"/>
        <end position="187"/>
    </location>
</feature>
<evidence type="ECO:0000313" key="4">
    <source>
        <dbReference type="Proteomes" id="UP000293874"/>
    </source>
</evidence>
<keyword evidence="4" id="KW-1185">Reference proteome</keyword>
<organism evidence="3 4">
    <name type="scientific">Pseudobacter ginsenosidimutans</name>
    <dbReference type="NCBI Taxonomy" id="661488"/>
    <lineage>
        <taxon>Bacteria</taxon>
        <taxon>Pseudomonadati</taxon>
        <taxon>Bacteroidota</taxon>
        <taxon>Chitinophagia</taxon>
        <taxon>Chitinophagales</taxon>
        <taxon>Chitinophagaceae</taxon>
        <taxon>Pseudobacter</taxon>
    </lineage>
</organism>
<dbReference type="RefSeq" id="WP_130540708.1">
    <property type="nucleotide sequence ID" value="NZ_CP042431.1"/>
</dbReference>
<feature type="transmembrane region" description="Helical" evidence="1">
    <location>
        <begin position="95"/>
        <end position="117"/>
    </location>
</feature>
<dbReference type="OrthoDB" id="9777755at2"/>
<keyword evidence="3" id="KW-0645">Protease</keyword>
<protein>
    <submittedName>
        <fullName evidence="3">CAAX prenyl protease-like protein</fullName>
    </submittedName>
</protein>
<feature type="transmembrane region" description="Helical" evidence="1">
    <location>
        <begin position="129"/>
        <end position="146"/>
    </location>
</feature>
<feature type="transmembrane region" description="Helical" evidence="1">
    <location>
        <begin position="57"/>
        <end position="74"/>
    </location>
</feature>
<feature type="transmembrane region" description="Helical" evidence="1">
    <location>
        <begin position="12"/>
        <end position="37"/>
    </location>
</feature>
<keyword evidence="3" id="KW-0378">Hydrolase</keyword>
<reference evidence="3 4" key="1">
    <citation type="submission" date="2019-02" db="EMBL/GenBank/DDBJ databases">
        <title>Genomic Encyclopedia of Type Strains, Phase IV (KMG-IV): sequencing the most valuable type-strain genomes for metagenomic binning, comparative biology and taxonomic classification.</title>
        <authorList>
            <person name="Goeker M."/>
        </authorList>
    </citation>
    <scope>NUCLEOTIDE SEQUENCE [LARGE SCALE GENOMIC DNA]</scope>
    <source>
        <strain evidence="3 4">DSM 18116</strain>
    </source>
</reference>
<keyword evidence="1" id="KW-1133">Transmembrane helix</keyword>
<dbReference type="Proteomes" id="UP000293874">
    <property type="component" value="Unassembled WGS sequence"/>
</dbReference>
<name>A0A4V2F286_9BACT</name>
<feature type="domain" description="CAAX prenyl protease 2/Lysostaphin resistance protein A-like" evidence="2">
    <location>
        <begin position="132"/>
        <end position="230"/>
    </location>
</feature>
<sequence>MIKVREVINKFPIISFIVLTFLVSHIANPIVVELIHIVFPGFTFSFPEAQLNERSLIAQYGPTIAALFLIIRLNGFRGLQSIIHFNRVTSATAGWLFVALALPLVMIVLSYLAAGVSFPALLTTLNDHWQVYVMIIAGFLISAGLAEEFGWRGFLLPRLLKTNSPLMATFIVFVVVSLWHFPALLAGWKTEPILPWTILSLAITIVHSWFFFRSGGNLVVVILFHASFDAQYSFYSRFIPGMNIANTPFHQGWAYILFYCLLALVIIVLTKGNLGSDCLAWNKRQKPPSHSTNHEFE</sequence>
<comment type="caution">
    <text evidence="3">The sequence shown here is derived from an EMBL/GenBank/DDBJ whole genome shotgun (WGS) entry which is preliminary data.</text>
</comment>
<dbReference type="GO" id="GO:0006508">
    <property type="term" value="P:proteolysis"/>
    <property type="evidence" value="ECO:0007669"/>
    <property type="project" value="UniProtKB-KW"/>
</dbReference>
<dbReference type="GO" id="GO:0004175">
    <property type="term" value="F:endopeptidase activity"/>
    <property type="evidence" value="ECO:0007669"/>
    <property type="project" value="UniProtKB-ARBA"/>
</dbReference>
<proteinExistence type="predicted"/>
<dbReference type="GO" id="GO:0080120">
    <property type="term" value="P:CAAX-box protein maturation"/>
    <property type="evidence" value="ECO:0007669"/>
    <property type="project" value="UniProtKB-ARBA"/>
</dbReference>
<keyword evidence="1" id="KW-0812">Transmembrane</keyword>
<dbReference type="InterPro" id="IPR003675">
    <property type="entry name" value="Rce1/LyrA-like_dom"/>
</dbReference>
<keyword evidence="1" id="KW-0472">Membrane</keyword>
<feature type="transmembrane region" description="Helical" evidence="1">
    <location>
        <begin position="193"/>
        <end position="211"/>
    </location>
</feature>
<dbReference type="EMBL" id="SGXA01000001">
    <property type="protein sequence ID" value="RZS76407.1"/>
    <property type="molecule type" value="Genomic_DNA"/>
</dbReference>
<feature type="transmembrane region" description="Helical" evidence="1">
    <location>
        <begin position="255"/>
        <end position="274"/>
    </location>
</feature>
<evidence type="ECO:0000259" key="2">
    <source>
        <dbReference type="Pfam" id="PF02517"/>
    </source>
</evidence>
<accession>A0A4V2F286</accession>
<feature type="transmembrane region" description="Helical" evidence="1">
    <location>
        <begin position="218"/>
        <end position="235"/>
    </location>
</feature>
<dbReference type="AlphaFoldDB" id="A0A4V2F286"/>
<dbReference type="Pfam" id="PF02517">
    <property type="entry name" value="Rce1-like"/>
    <property type="match status" value="1"/>
</dbReference>